<protein>
    <recommendedName>
        <fullName evidence="5">cAMP-mediated signaling protein Sok1</fullName>
    </recommendedName>
</protein>
<dbReference type="PANTHER" id="PTHR12832">
    <property type="entry name" value="TESTIS-SPECIFIC PROTEIN PBS13 T-COMPLEX 11"/>
    <property type="match status" value="1"/>
</dbReference>
<comment type="caution">
    <text evidence="3">The sequence shown here is derived from an EMBL/GenBank/DDBJ whole genome shotgun (WGS) entry which is preliminary data.</text>
</comment>
<reference evidence="3" key="1">
    <citation type="submission" date="2022-11" db="EMBL/GenBank/DDBJ databases">
        <authorList>
            <person name="Petersen C."/>
        </authorList>
    </citation>
    <scope>NUCLEOTIDE SEQUENCE</scope>
    <source>
        <strain evidence="3">IBT 26290</strain>
    </source>
</reference>
<dbReference type="OrthoDB" id="276323at2759"/>
<evidence type="ECO:0000256" key="2">
    <source>
        <dbReference type="SAM" id="MobiDB-lite"/>
    </source>
</evidence>
<organism evidence="3 4">
    <name type="scientific">Penicillium canariense</name>
    <dbReference type="NCBI Taxonomy" id="189055"/>
    <lineage>
        <taxon>Eukaryota</taxon>
        <taxon>Fungi</taxon>
        <taxon>Dikarya</taxon>
        <taxon>Ascomycota</taxon>
        <taxon>Pezizomycotina</taxon>
        <taxon>Eurotiomycetes</taxon>
        <taxon>Eurotiomycetidae</taxon>
        <taxon>Eurotiales</taxon>
        <taxon>Aspergillaceae</taxon>
        <taxon>Penicillium</taxon>
    </lineage>
</organism>
<feature type="compositionally biased region" description="Pro residues" evidence="2">
    <location>
        <begin position="60"/>
        <end position="71"/>
    </location>
</feature>
<comment type="similarity">
    <text evidence="1">Belongs to the TCP11 family.</text>
</comment>
<sequence length="654" mass="73686">MDLQGTKEARTQEEGADGPLDAYGAGSGRSKEYHKSDGRDAHSHETPSNVHPLRRRQPPFSYPPGTRPPTAAPGSGSGSGSTSHATPRPREPSPSPEAISIPQALGLGSRDQRLLYKARRYPPVTKRTLSELDLPCIMSNINLRMDANFDRDLHFKPDLDGEKGKRKRKDAADYWDSMATEIAIYAYRAANPDDDVDEKSSRDSNSKRTFEPRLPAMFETLQEVIKTLVPERDHPSVTQNLEVSLLMQQVRKGVLDMVALATWMAALLKTHCAPMRDEWSDRMVEQITEGSQSQEPKEIVKGLQTLFAILEAMKLDVANHQIRTFRVLLIEDTVPFLQEYFEGKISRGSFQVEPARLWYLAARDRAHKEDEKSPTATQSDDTFKPLEALFRGISDRLLQFHPPEDFPETFLFDSDRLWQLRSTIQNLINLEIAWYIFESYVHTQKRYLSSRDETYSTFRSRIWSLMEDELCSEGRCATPDDDPDLRGSKRWLQNMRCIALEIARFACAACCLDVVVADEVISPIEAALEWHLSNESELFRYFQNAMREKVLAATLASARRFLPLSPLAICESQRTVPPPPTANGPAPTIPSSTASTPAVSCSSSSQSMSAQQYDIERIGMRLAHMGVLHWRVWASLLYLRDGAADANPNPPAFV</sequence>
<evidence type="ECO:0000313" key="3">
    <source>
        <dbReference type="EMBL" id="KAJ5176262.1"/>
    </source>
</evidence>
<dbReference type="RefSeq" id="XP_056547870.1">
    <property type="nucleotide sequence ID" value="XM_056684264.1"/>
</dbReference>
<feature type="compositionally biased region" description="Basic and acidic residues" evidence="2">
    <location>
        <begin position="29"/>
        <end position="45"/>
    </location>
</feature>
<dbReference type="Proteomes" id="UP001149163">
    <property type="component" value="Unassembled WGS sequence"/>
</dbReference>
<evidence type="ECO:0008006" key="5">
    <source>
        <dbReference type="Google" id="ProtNLM"/>
    </source>
</evidence>
<feature type="region of interest" description="Disordered" evidence="2">
    <location>
        <begin position="1"/>
        <end position="106"/>
    </location>
</feature>
<dbReference type="EMBL" id="JAPQKN010000001">
    <property type="protein sequence ID" value="KAJ5176262.1"/>
    <property type="molecule type" value="Genomic_DNA"/>
</dbReference>
<dbReference type="InterPro" id="IPR008862">
    <property type="entry name" value="Tcp11"/>
</dbReference>
<evidence type="ECO:0000313" key="4">
    <source>
        <dbReference type="Proteomes" id="UP001149163"/>
    </source>
</evidence>
<dbReference type="PANTHER" id="PTHR12832:SF11">
    <property type="entry name" value="LD23868P"/>
    <property type="match status" value="1"/>
</dbReference>
<dbReference type="AlphaFoldDB" id="A0A9W9IH32"/>
<evidence type="ECO:0000256" key="1">
    <source>
        <dbReference type="ARBA" id="ARBA00010954"/>
    </source>
</evidence>
<reference evidence="3" key="2">
    <citation type="journal article" date="2023" name="IMA Fungus">
        <title>Comparative genomic study of the Penicillium genus elucidates a diverse pangenome and 15 lateral gene transfer events.</title>
        <authorList>
            <person name="Petersen C."/>
            <person name="Sorensen T."/>
            <person name="Nielsen M.R."/>
            <person name="Sondergaard T.E."/>
            <person name="Sorensen J.L."/>
            <person name="Fitzpatrick D.A."/>
            <person name="Frisvad J.C."/>
            <person name="Nielsen K.L."/>
        </authorList>
    </citation>
    <scope>NUCLEOTIDE SEQUENCE</scope>
    <source>
        <strain evidence="3">IBT 26290</strain>
    </source>
</reference>
<dbReference type="Pfam" id="PF05794">
    <property type="entry name" value="Tcp11"/>
    <property type="match status" value="1"/>
</dbReference>
<dbReference type="GeneID" id="81423440"/>
<accession>A0A9W9IH32</accession>
<keyword evidence="4" id="KW-1185">Reference proteome</keyword>
<feature type="compositionally biased region" description="Low complexity" evidence="2">
    <location>
        <begin position="583"/>
        <end position="603"/>
    </location>
</feature>
<dbReference type="GO" id="GO:0010737">
    <property type="term" value="P:protein kinase A signaling"/>
    <property type="evidence" value="ECO:0007669"/>
    <property type="project" value="TreeGrafter"/>
</dbReference>
<name>A0A9W9IH32_9EURO</name>
<feature type="compositionally biased region" description="Low complexity" evidence="2">
    <location>
        <begin position="72"/>
        <end position="86"/>
    </location>
</feature>
<gene>
    <name evidence="3" type="ORF">N7482_002139</name>
</gene>
<feature type="region of interest" description="Disordered" evidence="2">
    <location>
        <begin position="577"/>
        <end position="603"/>
    </location>
</feature>
<feature type="compositionally biased region" description="Basic and acidic residues" evidence="2">
    <location>
        <begin position="1"/>
        <end position="13"/>
    </location>
</feature>
<proteinExistence type="inferred from homology"/>